<accession>A0A4R1R3R4</accession>
<name>A0A4R1R3R4_9FIRM</name>
<feature type="signal peptide" evidence="2">
    <location>
        <begin position="1"/>
        <end position="23"/>
    </location>
</feature>
<gene>
    <name evidence="3" type="ORF">EDD76_103153</name>
</gene>
<dbReference type="AlphaFoldDB" id="A0A4R1R3R4"/>
<dbReference type="RefSeq" id="WP_031389654.1">
    <property type="nucleotide sequence ID" value="NZ_JPNB01000001.1"/>
</dbReference>
<organism evidence="3 4">
    <name type="scientific">Kineothrix alysoides</name>
    <dbReference type="NCBI Taxonomy" id="1469948"/>
    <lineage>
        <taxon>Bacteria</taxon>
        <taxon>Bacillati</taxon>
        <taxon>Bacillota</taxon>
        <taxon>Clostridia</taxon>
        <taxon>Lachnospirales</taxon>
        <taxon>Lachnospiraceae</taxon>
        <taxon>Kineothrix</taxon>
    </lineage>
</organism>
<feature type="chain" id="PRO_5020242742" evidence="2">
    <location>
        <begin position="24"/>
        <end position="237"/>
    </location>
</feature>
<evidence type="ECO:0000313" key="3">
    <source>
        <dbReference type="EMBL" id="TCL59962.1"/>
    </source>
</evidence>
<feature type="transmembrane region" description="Helical" evidence="1">
    <location>
        <begin position="144"/>
        <end position="163"/>
    </location>
</feature>
<dbReference type="Proteomes" id="UP000295718">
    <property type="component" value="Unassembled WGS sequence"/>
</dbReference>
<keyword evidence="4" id="KW-1185">Reference proteome</keyword>
<dbReference type="EMBL" id="SLUO01000003">
    <property type="protein sequence ID" value="TCL59962.1"/>
    <property type="molecule type" value="Genomic_DNA"/>
</dbReference>
<keyword evidence="1" id="KW-1133">Transmembrane helix</keyword>
<reference evidence="3 4" key="1">
    <citation type="submission" date="2019-03" db="EMBL/GenBank/DDBJ databases">
        <title>Genomic Encyclopedia of Type Strains, Phase IV (KMG-IV): sequencing the most valuable type-strain genomes for metagenomic binning, comparative biology and taxonomic classification.</title>
        <authorList>
            <person name="Goeker M."/>
        </authorList>
    </citation>
    <scope>NUCLEOTIDE SEQUENCE [LARGE SCALE GENOMIC DNA]</scope>
    <source>
        <strain evidence="3 4">DSM 100556</strain>
    </source>
</reference>
<evidence type="ECO:0000256" key="2">
    <source>
        <dbReference type="SAM" id="SignalP"/>
    </source>
</evidence>
<keyword evidence="1" id="KW-0472">Membrane</keyword>
<evidence type="ECO:0000256" key="1">
    <source>
        <dbReference type="SAM" id="Phobius"/>
    </source>
</evidence>
<evidence type="ECO:0000313" key="4">
    <source>
        <dbReference type="Proteomes" id="UP000295718"/>
    </source>
</evidence>
<keyword evidence="1" id="KW-0812">Transmembrane</keyword>
<sequence length="237" mass="25103">MKKWLLVLGMITCIFGVNLSAEAAETTAAVPEVSEEEVAAYGDQLVESIATVCAQNMQSQYASNAVIAAALDSWTVALEDMGSYVKILEHTAELTADGAVANVKVEGTKSDAMVKIVMDETYNLVSITTTPISPVGEWAKTGTIVVLVVLGAAFVVFLIVGFAKSRSGFVPKIKAAFTDQPEAGRQPDNAIAQIVSKEEYFDDRELVAAIAAAIAASSGASSTDGFVVRSIRKRRVY</sequence>
<protein>
    <submittedName>
        <fullName evidence="3">Oxaloacetate decarboxylase gamma subunit</fullName>
    </submittedName>
</protein>
<comment type="caution">
    <text evidence="3">The sequence shown here is derived from an EMBL/GenBank/DDBJ whole genome shotgun (WGS) entry which is preliminary data.</text>
</comment>
<dbReference type="STRING" id="1469948.GCA_000732725_00908"/>
<proteinExistence type="predicted"/>
<keyword evidence="2" id="KW-0732">Signal</keyword>
<dbReference type="OrthoDB" id="1912660at2"/>